<dbReference type="SUPFAM" id="SSF46938">
    <property type="entry name" value="CRAL/TRIO N-terminal domain"/>
    <property type="match status" value="1"/>
</dbReference>
<dbReference type="EnsemblMetazoa" id="LLOJ003212-RA">
    <property type="protein sequence ID" value="LLOJ003212-PA"/>
    <property type="gene ID" value="LLOJ003212"/>
</dbReference>
<dbReference type="RefSeq" id="XP_055677710.1">
    <property type="nucleotide sequence ID" value="XM_055821735.1"/>
</dbReference>
<dbReference type="Proteomes" id="UP000092461">
    <property type="component" value="Unassembled WGS sequence"/>
</dbReference>
<dbReference type="PROSITE" id="PS50191">
    <property type="entry name" value="CRAL_TRIO"/>
    <property type="match status" value="1"/>
</dbReference>
<dbReference type="Gene3D" id="3.40.525.10">
    <property type="entry name" value="CRAL-TRIO lipid binding domain"/>
    <property type="match status" value="1"/>
</dbReference>
<dbReference type="OrthoDB" id="6432525at2759"/>
<sequence>MKWRNPDDEYANRPNLRREDVKKILEWISKQPHLPKISELEAILFIHSCYYSLEQAKKTIDVHYTIRTHSPEFFAKRDSSAREILDMTDIQLQVPLPGLTPEGYKIIFINLLDHDASKYNFTASLKLYSFISDLHLWTEGTAEGHILLVNMQGMNLGHIARLGLVQMKKYLTYLQDALPLRIKGLYFINANSVTDKLVSMMKPLMNKELISIMRVFTTMESVYKVIPQEIFPKELGGSSKSYAELQRDMKEGLAANRDFFLEFENQRWVDESKRPGKPKTANDLFGIEGNFKKLDFD</sequence>
<dbReference type="EMBL" id="AJWK01010375">
    <property type="status" value="NOT_ANNOTATED_CDS"/>
    <property type="molecule type" value="Genomic_DNA"/>
</dbReference>
<dbReference type="PANTHER" id="PTHR10174">
    <property type="entry name" value="ALPHA-TOCOPHEROL TRANSFER PROTEIN-RELATED"/>
    <property type="match status" value="1"/>
</dbReference>
<evidence type="ECO:0000259" key="1">
    <source>
        <dbReference type="PROSITE" id="PS50191"/>
    </source>
</evidence>
<dbReference type="VEuPathDB" id="VectorBase:LLOJ003212"/>
<organism evidence="2 3">
    <name type="scientific">Lutzomyia longipalpis</name>
    <name type="common">Sand fly</name>
    <dbReference type="NCBI Taxonomy" id="7200"/>
    <lineage>
        <taxon>Eukaryota</taxon>
        <taxon>Metazoa</taxon>
        <taxon>Ecdysozoa</taxon>
        <taxon>Arthropoda</taxon>
        <taxon>Hexapoda</taxon>
        <taxon>Insecta</taxon>
        <taxon>Pterygota</taxon>
        <taxon>Neoptera</taxon>
        <taxon>Endopterygota</taxon>
        <taxon>Diptera</taxon>
        <taxon>Nematocera</taxon>
        <taxon>Psychodoidea</taxon>
        <taxon>Psychodidae</taxon>
        <taxon>Lutzomyia</taxon>
        <taxon>Lutzomyia</taxon>
    </lineage>
</organism>
<dbReference type="SUPFAM" id="SSF52087">
    <property type="entry name" value="CRAL/TRIO domain"/>
    <property type="match status" value="1"/>
</dbReference>
<dbReference type="AlphaFoldDB" id="A0A1B0FV49"/>
<dbReference type="InterPro" id="IPR036273">
    <property type="entry name" value="CRAL/TRIO_N_dom_sf"/>
</dbReference>
<dbReference type="GeneID" id="129786612"/>
<dbReference type="InterPro" id="IPR001251">
    <property type="entry name" value="CRAL-TRIO_dom"/>
</dbReference>
<reference evidence="2" key="1">
    <citation type="submission" date="2020-05" db="UniProtKB">
        <authorList>
            <consortium name="EnsemblMetazoa"/>
        </authorList>
    </citation>
    <scope>IDENTIFICATION</scope>
    <source>
        <strain evidence="2">Jacobina</strain>
    </source>
</reference>
<dbReference type="GO" id="GO:1902936">
    <property type="term" value="F:phosphatidylinositol bisphosphate binding"/>
    <property type="evidence" value="ECO:0007669"/>
    <property type="project" value="TreeGrafter"/>
</dbReference>
<dbReference type="VEuPathDB" id="VectorBase:LLONM1_006309"/>
<name>A0A1B0FV49_LUTLO</name>
<dbReference type="Gene3D" id="1.20.5.1200">
    <property type="entry name" value="Alpha-tocopherol transfer"/>
    <property type="match status" value="1"/>
</dbReference>
<dbReference type="PRINTS" id="PR00180">
    <property type="entry name" value="CRETINALDHBP"/>
</dbReference>
<dbReference type="KEGG" id="lll:129786612"/>
<dbReference type="GO" id="GO:0016020">
    <property type="term" value="C:membrane"/>
    <property type="evidence" value="ECO:0007669"/>
    <property type="project" value="TreeGrafter"/>
</dbReference>
<accession>A0A1B0FV49</accession>
<dbReference type="PANTHER" id="PTHR10174:SF213">
    <property type="entry name" value="CRAL-TRIO DOMAIN-CONTAINING PROTEIN"/>
    <property type="match status" value="1"/>
</dbReference>
<dbReference type="Pfam" id="PF00650">
    <property type="entry name" value="CRAL_TRIO"/>
    <property type="match status" value="1"/>
</dbReference>
<dbReference type="CDD" id="cd00170">
    <property type="entry name" value="SEC14"/>
    <property type="match status" value="1"/>
</dbReference>
<keyword evidence="3" id="KW-1185">Reference proteome</keyword>
<feature type="domain" description="CRAL-TRIO" evidence="1">
    <location>
        <begin position="84"/>
        <end position="243"/>
    </location>
</feature>
<evidence type="ECO:0000313" key="2">
    <source>
        <dbReference type="EnsemblMetazoa" id="LLOJ003212-PA"/>
    </source>
</evidence>
<dbReference type="InterPro" id="IPR036865">
    <property type="entry name" value="CRAL-TRIO_dom_sf"/>
</dbReference>
<dbReference type="SMART" id="SM00516">
    <property type="entry name" value="SEC14"/>
    <property type="match status" value="1"/>
</dbReference>
<proteinExistence type="predicted"/>
<evidence type="ECO:0000313" key="3">
    <source>
        <dbReference type="Proteomes" id="UP000092461"/>
    </source>
</evidence>
<protein>
    <recommendedName>
        <fullName evidence="1">CRAL-TRIO domain-containing protein</fullName>
    </recommendedName>
</protein>